<dbReference type="InParanoid" id="A0A0C3E125"/>
<evidence type="ECO:0000313" key="1">
    <source>
        <dbReference type="EMBL" id="KIM66490.1"/>
    </source>
</evidence>
<sequence length="60" mass="6650">MRWECASAPFAAFVVPEEPVPPADDGEHLIVWFWVLRLALAERCMPGCVVSVCATCTKSR</sequence>
<proteinExistence type="predicted"/>
<organism evidence="1 2">
    <name type="scientific">Scleroderma citrinum Foug A</name>
    <dbReference type="NCBI Taxonomy" id="1036808"/>
    <lineage>
        <taxon>Eukaryota</taxon>
        <taxon>Fungi</taxon>
        <taxon>Dikarya</taxon>
        <taxon>Basidiomycota</taxon>
        <taxon>Agaricomycotina</taxon>
        <taxon>Agaricomycetes</taxon>
        <taxon>Agaricomycetidae</taxon>
        <taxon>Boletales</taxon>
        <taxon>Sclerodermatineae</taxon>
        <taxon>Sclerodermataceae</taxon>
        <taxon>Scleroderma</taxon>
    </lineage>
</organism>
<keyword evidence="2" id="KW-1185">Reference proteome</keyword>
<reference evidence="1 2" key="1">
    <citation type="submission" date="2014-04" db="EMBL/GenBank/DDBJ databases">
        <authorList>
            <consortium name="DOE Joint Genome Institute"/>
            <person name="Kuo A."/>
            <person name="Kohler A."/>
            <person name="Nagy L.G."/>
            <person name="Floudas D."/>
            <person name="Copeland A."/>
            <person name="Barry K.W."/>
            <person name="Cichocki N."/>
            <person name="Veneault-Fourrey C."/>
            <person name="LaButti K."/>
            <person name="Lindquist E.A."/>
            <person name="Lipzen A."/>
            <person name="Lundell T."/>
            <person name="Morin E."/>
            <person name="Murat C."/>
            <person name="Sun H."/>
            <person name="Tunlid A."/>
            <person name="Henrissat B."/>
            <person name="Grigoriev I.V."/>
            <person name="Hibbett D.S."/>
            <person name="Martin F."/>
            <person name="Nordberg H.P."/>
            <person name="Cantor M.N."/>
            <person name="Hua S.X."/>
        </authorList>
    </citation>
    <scope>NUCLEOTIDE SEQUENCE [LARGE SCALE GENOMIC DNA]</scope>
    <source>
        <strain evidence="1 2">Foug A</strain>
    </source>
</reference>
<dbReference type="HOGENOM" id="CLU_2943115_0_0_1"/>
<name>A0A0C3E125_9AGAM</name>
<gene>
    <name evidence="1" type="ORF">SCLCIDRAFT_1211231</name>
</gene>
<evidence type="ECO:0000313" key="2">
    <source>
        <dbReference type="Proteomes" id="UP000053989"/>
    </source>
</evidence>
<protein>
    <submittedName>
        <fullName evidence="1">Uncharacterized protein</fullName>
    </submittedName>
</protein>
<accession>A0A0C3E125</accession>
<reference evidence="2" key="2">
    <citation type="submission" date="2015-01" db="EMBL/GenBank/DDBJ databases">
        <title>Evolutionary Origins and Diversification of the Mycorrhizal Mutualists.</title>
        <authorList>
            <consortium name="DOE Joint Genome Institute"/>
            <consortium name="Mycorrhizal Genomics Consortium"/>
            <person name="Kohler A."/>
            <person name="Kuo A."/>
            <person name="Nagy L.G."/>
            <person name="Floudas D."/>
            <person name="Copeland A."/>
            <person name="Barry K.W."/>
            <person name="Cichocki N."/>
            <person name="Veneault-Fourrey C."/>
            <person name="LaButti K."/>
            <person name="Lindquist E.A."/>
            <person name="Lipzen A."/>
            <person name="Lundell T."/>
            <person name="Morin E."/>
            <person name="Murat C."/>
            <person name="Riley R."/>
            <person name="Ohm R."/>
            <person name="Sun H."/>
            <person name="Tunlid A."/>
            <person name="Henrissat B."/>
            <person name="Grigoriev I.V."/>
            <person name="Hibbett D.S."/>
            <person name="Martin F."/>
        </authorList>
    </citation>
    <scope>NUCLEOTIDE SEQUENCE [LARGE SCALE GENOMIC DNA]</scope>
    <source>
        <strain evidence="2">Foug A</strain>
    </source>
</reference>
<dbReference type="AlphaFoldDB" id="A0A0C3E125"/>
<dbReference type="Proteomes" id="UP000053989">
    <property type="component" value="Unassembled WGS sequence"/>
</dbReference>
<dbReference type="EMBL" id="KN822017">
    <property type="protein sequence ID" value="KIM66490.1"/>
    <property type="molecule type" value="Genomic_DNA"/>
</dbReference>